<feature type="transmembrane region" description="Helical" evidence="1">
    <location>
        <begin position="7"/>
        <end position="25"/>
    </location>
</feature>
<dbReference type="Proteomes" id="UP000824076">
    <property type="component" value="Unassembled WGS sequence"/>
</dbReference>
<dbReference type="AlphaFoldDB" id="A0A9D1IKL0"/>
<sequence length="1208" mass="137103">MRNYNKINNTLGWLVFIVATVTYMLTLEPTASFWDCGEFIAQGYKLEVGHPPGNPIFMLTANFFSHFASGPETVALCVNAMSGLLSAGTILLLFWTITHLVRRLIVKADDDLNFLSWTKLAIIMGSGLCGALVYAWSDTFWFSAVEGEVYAFSSFCTALTFWLILKWENRCEDPRSDRYLIAIAYVIGVSVAVHLLNLLCIPAIILVIYYRKFEKTTVKGSLLALLLSFAIIVLILYGLVPGFVEMAQYAELLFVNTFGFSFNSGALAYALAFAGLLVWSIYVFHKQRNENAMKWVFLLVAFFSGIFFIGDSLFIPVLLTAALAVYLFAFCGQRLPVRILYNVVLYIAVIFAGYSSYALILIRSTAQTPMDQNSPDNVFALSSYLNREQYGKTPLLYGPVYSAPVLRDATGNPVSEEATKYEKEVKATPDAPDRYIEIDDEYNRDYRYSPSTNMFFPRLYDSSSKAKYESCMGGIKTKSVQAIVYDGDNATQTVEVPTFTENLRYFFQYQLNYMYWRYFLWNFAGRQNDIQGHGEITHGNWISGIPFIDNPRLGDQSLLPDELGKGNAGHNVFYMLPLLFGIIGLLWQAYKGKRGIEQFWVVFFLFFMTGIAIVIYLNQTPEQPRERDYAYAGSFYAFAIWVGMGVAGLFSLIRHLAKTVMLNSFEKPAAAIAVALGIFIPLQVVSQTWDDHDRSGRYACRDFGMNYLTSVDKNGIIFTSGDNDTFPLWYAQEVEGWRTDVRVVNLSYLATDWYMAQMRRPAYESAPLPMQANNETFAYNRRLFGIFGNYLEHPTAPKSVKDAIADYYNPEIHFAENDGEKYPYFNYPNMYIPLDPAQLVKSGMIPAGYEFAVADHLTVDATKDIYTTRKDNYTLSSAKVMSLDIISSDINEGWKRPLYFAMTVPDEYYSLFNNYMQTSGMAYEITPIDNRSYGTIGAGFTDNAYHNITEKFRWGGLDKATPENPPYFDETASRMVNTTRTAILETVANLIEEGAGAQDLKSLDDSIAKAFPARIFTPEFAADRYEKARKLLTLMEKKLPEFVVPSNFDIADRTARFYYRLYDLTDNKADRENGDRIIRAALDRFAQNMRFYQSLNIGQLGAMSYIDNYLFFDGGYLSMLLTCYEGNSDLAKQELEALKKAGVDIWGCYKRAILRTADGSTDAARNVYFATQMFYDLAEPEEIDKFFNDNDDCAQIVAELLRHAAQNE</sequence>
<dbReference type="InterPro" id="IPR021280">
    <property type="entry name" value="TMEM260-like"/>
</dbReference>
<dbReference type="InterPro" id="IPR052724">
    <property type="entry name" value="GT117_domain-containing"/>
</dbReference>
<protein>
    <submittedName>
        <fullName evidence="2">DUF2723 domain-containing protein</fullName>
    </submittedName>
</protein>
<feature type="transmembrane region" description="Helical" evidence="1">
    <location>
        <begin position="179"/>
        <end position="210"/>
    </location>
</feature>
<keyword evidence="1" id="KW-1133">Transmembrane helix</keyword>
<reference evidence="2" key="1">
    <citation type="submission" date="2020-10" db="EMBL/GenBank/DDBJ databases">
        <authorList>
            <person name="Gilroy R."/>
        </authorList>
    </citation>
    <scope>NUCLEOTIDE SEQUENCE</scope>
    <source>
        <strain evidence="2">17073</strain>
    </source>
</reference>
<gene>
    <name evidence="2" type="ORF">IAD18_04990</name>
</gene>
<feature type="transmembrane region" description="Helical" evidence="1">
    <location>
        <begin position="629"/>
        <end position="653"/>
    </location>
</feature>
<dbReference type="Pfam" id="PF11028">
    <property type="entry name" value="TMEM260-like"/>
    <property type="match status" value="1"/>
</dbReference>
<name>A0A9D1IKL0_9BACT</name>
<feature type="transmembrane region" description="Helical" evidence="1">
    <location>
        <begin position="73"/>
        <end position="97"/>
    </location>
</feature>
<feature type="transmembrane region" description="Helical" evidence="1">
    <location>
        <begin position="222"/>
        <end position="240"/>
    </location>
</feature>
<keyword evidence="1" id="KW-0472">Membrane</keyword>
<feature type="transmembrane region" description="Helical" evidence="1">
    <location>
        <begin position="568"/>
        <end position="587"/>
    </location>
</feature>
<comment type="caution">
    <text evidence="2">The sequence shown here is derived from an EMBL/GenBank/DDBJ whole genome shotgun (WGS) entry which is preliminary data.</text>
</comment>
<evidence type="ECO:0000256" key="1">
    <source>
        <dbReference type="SAM" id="Phobius"/>
    </source>
</evidence>
<feature type="transmembrane region" description="Helical" evidence="1">
    <location>
        <begin position="252"/>
        <end position="283"/>
    </location>
</feature>
<proteinExistence type="predicted"/>
<evidence type="ECO:0000313" key="3">
    <source>
        <dbReference type="Proteomes" id="UP000824076"/>
    </source>
</evidence>
<feature type="transmembrane region" description="Helical" evidence="1">
    <location>
        <begin position="599"/>
        <end position="617"/>
    </location>
</feature>
<dbReference type="EMBL" id="DVMS01000142">
    <property type="protein sequence ID" value="HIU39002.1"/>
    <property type="molecule type" value="Genomic_DNA"/>
</dbReference>
<reference evidence="2" key="2">
    <citation type="journal article" date="2021" name="PeerJ">
        <title>Extensive microbial diversity within the chicken gut microbiome revealed by metagenomics and culture.</title>
        <authorList>
            <person name="Gilroy R."/>
            <person name="Ravi A."/>
            <person name="Getino M."/>
            <person name="Pursley I."/>
            <person name="Horton D.L."/>
            <person name="Alikhan N.F."/>
            <person name="Baker D."/>
            <person name="Gharbi K."/>
            <person name="Hall N."/>
            <person name="Watson M."/>
            <person name="Adriaenssens E.M."/>
            <person name="Foster-Nyarko E."/>
            <person name="Jarju S."/>
            <person name="Secka A."/>
            <person name="Antonio M."/>
            <person name="Oren A."/>
            <person name="Chaudhuri R.R."/>
            <person name="La Ragione R."/>
            <person name="Hildebrand F."/>
            <person name="Pallen M.J."/>
        </authorList>
    </citation>
    <scope>NUCLEOTIDE SEQUENCE</scope>
    <source>
        <strain evidence="2">17073</strain>
    </source>
</reference>
<dbReference type="PANTHER" id="PTHR16214">
    <property type="entry name" value="TRANSMEMBRANE PROTEIN 260"/>
    <property type="match status" value="1"/>
</dbReference>
<keyword evidence="1" id="KW-0812">Transmembrane</keyword>
<evidence type="ECO:0000313" key="2">
    <source>
        <dbReference type="EMBL" id="HIU39002.1"/>
    </source>
</evidence>
<accession>A0A9D1IKL0</accession>
<dbReference type="PANTHER" id="PTHR16214:SF3">
    <property type="entry name" value="TRANSMEMBRANE PROTEIN 260"/>
    <property type="match status" value="1"/>
</dbReference>
<feature type="transmembrane region" description="Helical" evidence="1">
    <location>
        <begin position="340"/>
        <end position="362"/>
    </location>
</feature>
<feature type="transmembrane region" description="Helical" evidence="1">
    <location>
        <begin position="117"/>
        <end position="137"/>
    </location>
</feature>
<organism evidence="2 3">
    <name type="scientific">Candidatus Limisoma intestinavium</name>
    <dbReference type="NCBI Taxonomy" id="2840856"/>
    <lineage>
        <taxon>Bacteria</taxon>
        <taxon>Pseudomonadati</taxon>
        <taxon>Bacteroidota</taxon>
        <taxon>Bacteroidia</taxon>
        <taxon>Bacteroidales</taxon>
        <taxon>Candidatus Limisoma</taxon>
    </lineage>
</organism>
<feature type="transmembrane region" description="Helical" evidence="1">
    <location>
        <begin position="295"/>
        <end position="328"/>
    </location>
</feature>